<sequence length="208" mass="23784">MRSWRTVVLHTVARTVVSERRSHMRQRTTASRGSCKNRVRLAAWEGTHMSTHRKTRDSRIPKMKVPVENNTVEDAIIIEDDGPFMEVKEELVDMMDIDLNEPSSSSRLPHSEEGIVPLPHFSQIEGLDFLSIEIGVMEYGVELWTLIHCLIGWSSHKEMIQLLELLEKTTMNLTAFGVPKAYQHRGIMGELALMAAEILKMERLISPH</sequence>
<keyword evidence="2" id="KW-1185">Reference proteome</keyword>
<evidence type="ECO:0000313" key="1">
    <source>
        <dbReference type="EMBL" id="ERN02547.1"/>
    </source>
</evidence>
<reference evidence="2" key="1">
    <citation type="journal article" date="2013" name="Science">
        <title>The Amborella genome and the evolution of flowering plants.</title>
        <authorList>
            <consortium name="Amborella Genome Project"/>
        </authorList>
    </citation>
    <scope>NUCLEOTIDE SEQUENCE [LARGE SCALE GENOMIC DNA]</scope>
</reference>
<gene>
    <name evidence="1" type="ORF">AMTR_s00083p00177080</name>
</gene>
<dbReference type="HOGENOM" id="CLU_1322497_0_0_1"/>
<dbReference type="Proteomes" id="UP000017836">
    <property type="component" value="Unassembled WGS sequence"/>
</dbReference>
<evidence type="ECO:0000313" key="2">
    <source>
        <dbReference type="Proteomes" id="UP000017836"/>
    </source>
</evidence>
<dbReference type="Gramene" id="ERN02547">
    <property type="protein sequence ID" value="ERN02547"/>
    <property type="gene ID" value="AMTR_s00083p00177080"/>
</dbReference>
<protein>
    <submittedName>
        <fullName evidence="1">Uncharacterized protein</fullName>
    </submittedName>
</protein>
<accession>W1NY39</accession>
<organism evidence="1 2">
    <name type="scientific">Amborella trichopoda</name>
    <dbReference type="NCBI Taxonomy" id="13333"/>
    <lineage>
        <taxon>Eukaryota</taxon>
        <taxon>Viridiplantae</taxon>
        <taxon>Streptophyta</taxon>
        <taxon>Embryophyta</taxon>
        <taxon>Tracheophyta</taxon>
        <taxon>Spermatophyta</taxon>
        <taxon>Magnoliopsida</taxon>
        <taxon>Amborellales</taxon>
        <taxon>Amborellaceae</taxon>
        <taxon>Amborella</taxon>
    </lineage>
</organism>
<proteinExistence type="predicted"/>
<dbReference type="AlphaFoldDB" id="W1NY39"/>
<name>W1NY39_AMBTC</name>
<dbReference type="EMBL" id="KI394526">
    <property type="protein sequence ID" value="ERN02547.1"/>
    <property type="molecule type" value="Genomic_DNA"/>
</dbReference>